<accession>A0ABN2XJA6</accession>
<organism evidence="1 2">
    <name type="scientific">Kocuria atrinae</name>
    <dbReference type="NCBI Taxonomy" id="592377"/>
    <lineage>
        <taxon>Bacteria</taxon>
        <taxon>Bacillati</taxon>
        <taxon>Actinomycetota</taxon>
        <taxon>Actinomycetes</taxon>
        <taxon>Micrococcales</taxon>
        <taxon>Micrococcaceae</taxon>
        <taxon>Kocuria</taxon>
    </lineage>
</organism>
<reference evidence="1 2" key="1">
    <citation type="journal article" date="2019" name="Int. J. Syst. Evol. Microbiol.">
        <title>The Global Catalogue of Microorganisms (GCM) 10K type strain sequencing project: providing services to taxonomists for standard genome sequencing and annotation.</title>
        <authorList>
            <consortium name="The Broad Institute Genomics Platform"/>
            <consortium name="The Broad Institute Genome Sequencing Center for Infectious Disease"/>
            <person name="Wu L."/>
            <person name="Ma J."/>
        </authorList>
    </citation>
    <scope>NUCLEOTIDE SEQUENCE [LARGE SCALE GENOMIC DNA]</scope>
    <source>
        <strain evidence="1 2">JCM 15914</strain>
    </source>
</reference>
<dbReference type="RefSeq" id="WP_344223740.1">
    <property type="nucleotide sequence ID" value="NZ_BAAAQA010000006.1"/>
</dbReference>
<dbReference type="EMBL" id="BAAAQA010000006">
    <property type="protein sequence ID" value="GAA2112190.1"/>
    <property type="molecule type" value="Genomic_DNA"/>
</dbReference>
<dbReference type="Proteomes" id="UP001500166">
    <property type="component" value="Unassembled WGS sequence"/>
</dbReference>
<name>A0ABN2XJA6_9MICC</name>
<evidence type="ECO:0000313" key="2">
    <source>
        <dbReference type="Proteomes" id="UP001500166"/>
    </source>
</evidence>
<sequence length="159" mass="17628">MGFLRDYVATRRDDQELGRGVWRRAHDRFQRGLDRYHQMLEGVTDTGLRVGAVPIANDLADLLPRVREVCMEAHRRAPSETQDIPASKGGYLSDVHRQLSRSGNAMAQTAEALTMARFAASSLNVADGESKSDPRVQGIERRAASVHECVEQAEALLRG</sequence>
<evidence type="ECO:0008006" key="3">
    <source>
        <dbReference type="Google" id="ProtNLM"/>
    </source>
</evidence>
<protein>
    <recommendedName>
        <fullName evidence="3">Dehydrogenase</fullName>
    </recommendedName>
</protein>
<gene>
    <name evidence="1" type="ORF">GCM10009824_08120</name>
</gene>
<proteinExistence type="predicted"/>
<keyword evidence="2" id="KW-1185">Reference proteome</keyword>
<comment type="caution">
    <text evidence="1">The sequence shown here is derived from an EMBL/GenBank/DDBJ whole genome shotgun (WGS) entry which is preliminary data.</text>
</comment>
<evidence type="ECO:0000313" key="1">
    <source>
        <dbReference type="EMBL" id="GAA2112190.1"/>
    </source>
</evidence>